<dbReference type="OrthoDB" id="8478847at2"/>
<dbReference type="KEGG" id="err:DVR09_16180"/>
<accession>A0A345YJ89</accession>
<dbReference type="RefSeq" id="WP_115418304.1">
    <property type="nucleotide sequence ID" value="NZ_CP031358.1"/>
</dbReference>
<dbReference type="EMBL" id="CP031358">
    <property type="protein sequence ID" value="AXK43991.1"/>
    <property type="molecule type" value="Genomic_DNA"/>
</dbReference>
<organism evidence="1 2">
    <name type="scientific">Erythrobacter aureus</name>
    <dbReference type="NCBI Taxonomy" id="2182384"/>
    <lineage>
        <taxon>Bacteria</taxon>
        <taxon>Pseudomonadati</taxon>
        <taxon>Pseudomonadota</taxon>
        <taxon>Alphaproteobacteria</taxon>
        <taxon>Sphingomonadales</taxon>
        <taxon>Erythrobacteraceae</taxon>
        <taxon>Erythrobacter/Porphyrobacter group</taxon>
        <taxon>Erythrobacter</taxon>
    </lineage>
</organism>
<dbReference type="AlphaFoldDB" id="A0A345YJ89"/>
<sequence length="284" mass="32078">MTSTPTWLVDLLANSPTPREACHGLMFHGTLEQFDGRLKSFSSLGLRWAAEDPVVAQSYCPATSGSTMWTPPYLWTLQERMLPDSYINRIIFRELGFDERKLDIKRDDRDRICSWRVLDGHPTWQQAKDYMASLGYDGSSYSWVKTAKRDSVDVILPADYKAQGRLFILERPADFRVYDYATGREGGLTGRQWNHSTAFTKLAAADEWDAVLIDDVNQSEGMGHFGHPALGVFEKTLSTLRYHVIDAVNFDPITAWYGEDPHATTPEFDALWASCQPACLPLAA</sequence>
<dbReference type="Proteomes" id="UP000254508">
    <property type="component" value="Plasmid unnamed"/>
</dbReference>
<geneLocation type="plasmid" evidence="1 2">
    <name>unnamed</name>
</geneLocation>
<keyword evidence="2" id="KW-1185">Reference proteome</keyword>
<evidence type="ECO:0000313" key="2">
    <source>
        <dbReference type="Proteomes" id="UP000254508"/>
    </source>
</evidence>
<gene>
    <name evidence="1" type="ORF">DVR09_16180</name>
</gene>
<evidence type="ECO:0000313" key="1">
    <source>
        <dbReference type="EMBL" id="AXK43991.1"/>
    </source>
</evidence>
<reference evidence="1 2" key="1">
    <citation type="submission" date="2018-07" db="EMBL/GenBank/DDBJ databases">
        <title>Genome sequence of Erythrobacter strain YH-07, an antagonistic bacterium isolated from Yellow Sea.</title>
        <authorList>
            <person name="Tang T."/>
            <person name="Liu Q."/>
            <person name="Sun X."/>
        </authorList>
    </citation>
    <scope>NUCLEOTIDE SEQUENCE [LARGE SCALE GENOMIC DNA]</scope>
    <source>
        <strain evidence="1 2">YH-07</strain>
        <plasmid evidence="1 2">unnamed</plasmid>
    </source>
</reference>
<keyword evidence="1" id="KW-0614">Plasmid</keyword>
<protein>
    <submittedName>
        <fullName evidence="1">Uncharacterized protein</fullName>
    </submittedName>
</protein>
<name>A0A345YJ89_9SPHN</name>
<proteinExistence type="predicted"/>